<comment type="caution">
    <text evidence="1">The sequence shown here is derived from an EMBL/GenBank/DDBJ whole genome shotgun (WGS) entry which is preliminary data.</text>
</comment>
<sequence>MAQDLKDRGCSVSFILYPLEMDWRYSLPQEAYREMKESWDDFHVVIPTIPYHQRAVHDDHGLDDWWDPALESFLWWYLQANRFDALIVNYIYLSKALTLAPKGTVRILDTHDKFAGRREQLVSLGLEPEFFHLSEAEEARGIHRADMVLAIKPEEEEYFRRLNARRVISVPFSEGIKDIGKASPGERDGYLRIGLIGGRNNINKRSVETFLDAALPRFREMLCPIEVVLAGTMCADLQSYSNHSNVKLLGPVGDVAQFYEQIDAAVVPMRNSTGQKIKVGEAIGFGVPVIATGHAFEGYEPTHDYHRCKSLTEVIESCVKLSFQQSKLPALAEASRKSALAQERMVERNTDKLMRFIGHGGQRGVVLIDGKRFIASPLFRDHVLQITQFLSSILNIRVIVNYKGKRKQETVEAKQALDNLRRYCVTVQWDRFDEDDLSRTLKKTDTAVFVNYDPDFTGLEKVMPDWEGLILDNSVYSPLSSQQASFPPFEPGTTFNAVYGIHSQQKGIKGPVMGDTTWLPCRNYSDTSSPDKFGQGVFVGKNAALIFAESESDFELVQCILNEIVESRSLDTVIIATEAGKLFKRLEDDASARHGLRLKLVHQSQSGEPVLNYTPRMIVDLAPFSGSTSEYKIASLEMKIPRIRRRAPIVNAGRIIDAGVSGYDVLVWVTDCLKHDLYNYTHPVKRCDGYAALYSDLKQRLDLRGVRV</sequence>
<dbReference type="Proteomes" id="UP000266385">
    <property type="component" value="Unassembled WGS sequence"/>
</dbReference>
<proteinExistence type="predicted"/>
<gene>
    <name evidence="1" type="ORF">D1223_00145</name>
</gene>
<keyword evidence="1" id="KW-0808">Transferase</keyword>
<dbReference type="GO" id="GO:0016740">
    <property type="term" value="F:transferase activity"/>
    <property type="evidence" value="ECO:0007669"/>
    <property type="project" value="UniProtKB-KW"/>
</dbReference>
<organism evidence="1 2">
    <name type="scientific">Henriciella mobilis</name>
    <dbReference type="NCBI Taxonomy" id="2305467"/>
    <lineage>
        <taxon>Bacteria</taxon>
        <taxon>Pseudomonadati</taxon>
        <taxon>Pseudomonadota</taxon>
        <taxon>Alphaproteobacteria</taxon>
        <taxon>Hyphomonadales</taxon>
        <taxon>Hyphomonadaceae</taxon>
        <taxon>Henriciella</taxon>
    </lineage>
</organism>
<dbReference type="SUPFAM" id="SSF53756">
    <property type="entry name" value="UDP-Glycosyltransferase/glycogen phosphorylase"/>
    <property type="match status" value="1"/>
</dbReference>
<keyword evidence="2" id="KW-1185">Reference proteome</keyword>
<name>A0A399RQ19_9PROT</name>
<dbReference type="Pfam" id="PF13692">
    <property type="entry name" value="Glyco_trans_1_4"/>
    <property type="match status" value="1"/>
</dbReference>
<accession>A0A399RQ19</accession>
<dbReference type="Gene3D" id="3.40.50.2000">
    <property type="entry name" value="Glycogen Phosphorylase B"/>
    <property type="match status" value="1"/>
</dbReference>
<dbReference type="AlphaFoldDB" id="A0A399RQ19"/>
<protein>
    <submittedName>
        <fullName evidence="1">Glycosyltransferase</fullName>
    </submittedName>
</protein>
<evidence type="ECO:0000313" key="2">
    <source>
        <dbReference type="Proteomes" id="UP000266385"/>
    </source>
</evidence>
<reference evidence="1 2" key="1">
    <citation type="submission" date="2018-08" db="EMBL/GenBank/DDBJ databases">
        <title>Henriciella mobilis sp. nov., isolated from seawater.</title>
        <authorList>
            <person name="Cheng H."/>
            <person name="Wu Y.-H."/>
            <person name="Xu X.-W."/>
            <person name="Guo L.-L."/>
        </authorList>
    </citation>
    <scope>NUCLEOTIDE SEQUENCE [LARGE SCALE GENOMIC DNA]</scope>
    <source>
        <strain evidence="1 2">JN25</strain>
    </source>
</reference>
<evidence type="ECO:0000313" key="1">
    <source>
        <dbReference type="EMBL" id="RIJ32314.1"/>
    </source>
</evidence>
<dbReference type="EMBL" id="QWFX01000005">
    <property type="protein sequence ID" value="RIJ32314.1"/>
    <property type="molecule type" value="Genomic_DNA"/>
</dbReference>